<feature type="compositionally biased region" description="Basic and acidic residues" evidence="10">
    <location>
        <begin position="675"/>
        <end position="685"/>
    </location>
</feature>
<evidence type="ECO:0000256" key="3">
    <source>
        <dbReference type="ARBA" id="ARBA00006083"/>
    </source>
</evidence>
<evidence type="ECO:0000256" key="4">
    <source>
        <dbReference type="ARBA" id="ARBA00012784"/>
    </source>
</evidence>
<dbReference type="InterPro" id="IPR001365">
    <property type="entry name" value="A_deaminase_dom"/>
</dbReference>
<evidence type="ECO:0000313" key="12">
    <source>
        <dbReference type="EMBL" id="KAK4157065.1"/>
    </source>
</evidence>
<evidence type="ECO:0000256" key="8">
    <source>
        <dbReference type="ARBA" id="ARBA00022801"/>
    </source>
</evidence>
<dbReference type="SUPFAM" id="SSF51556">
    <property type="entry name" value="Metallo-dependent hydrolases"/>
    <property type="match status" value="1"/>
</dbReference>
<dbReference type="InterPro" id="IPR006330">
    <property type="entry name" value="Ado/ade_deaminase"/>
</dbReference>
<keyword evidence="5" id="KW-0964">Secreted</keyword>
<keyword evidence="13" id="KW-1185">Reference proteome</keyword>
<dbReference type="Pfam" id="PF00962">
    <property type="entry name" value="A_deaminase"/>
    <property type="match status" value="1"/>
</dbReference>
<keyword evidence="6" id="KW-0479">Metal-binding</keyword>
<dbReference type="EC" id="3.5.4.4" evidence="4"/>
<dbReference type="EMBL" id="MU856856">
    <property type="protein sequence ID" value="KAK4157065.1"/>
    <property type="molecule type" value="Genomic_DNA"/>
</dbReference>
<evidence type="ECO:0000256" key="2">
    <source>
        <dbReference type="ARBA" id="ARBA00004613"/>
    </source>
</evidence>
<dbReference type="AlphaFoldDB" id="A0AAN6VV48"/>
<feature type="compositionally biased region" description="Polar residues" evidence="10">
    <location>
        <begin position="21"/>
        <end position="31"/>
    </location>
</feature>
<dbReference type="Gene3D" id="3.20.20.140">
    <property type="entry name" value="Metal-dependent hydrolases"/>
    <property type="match status" value="1"/>
</dbReference>
<evidence type="ECO:0000313" key="13">
    <source>
        <dbReference type="Proteomes" id="UP001302745"/>
    </source>
</evidence>
<dbReference type="Proteomes" id="UP001302745">
    <property type="component" value="Unassembled WGS sequence"/>
</dbReference>
<reference evidence="12" key="1">
    <citation type="journal article" date="2023" name="Mol. Phylogenet. Evol.">
        <title>Genome-scale phylogeny and comparative genomics of the fungal order Sordariales.</title>
        <authorList>
            <person name="Hensen N."/>
            <person name="Bonometti L."/>
            <person name="Westerberg I."/>
            <person name="Brannstrom I.O."/>
            <person name="Guillou S."/>
            <person name="Cros-Aarteil S."/>
            <person name="Calhoun S."/>
            <person name="Haridas S."/>
            <person name="Kuo A."/>
            <person name="Mondo S."/>
            <person name="Pangilinan J."/>
            <person name="Riley R."/>
            <person name="LaButti K."/>
            <person name="Andreopoulos B."/>
            <person name="Lipzen A."/>
            <person name="Chen C."/>
            <person name="Yan M."/>
            <person name="Daum C."/>
            <person name="Ng V."/>
            <person name="Clum A."/>
            <person name="Steindorff A."/>
            <person name="Ohm R.A."/>
            <person name="Martin F."/>
            <person name="Silar P."/>
            <person name="Natvig D.O."/>
            <person name="Lalanne C."/>
            <person name="Gautier V."/>
            <person name="Ament-Velasquez S.L."/>
            <person name="Kruys A."/>
            <person name="Hutchinson M.I."/>
            <person name="Powell A.J."/>
            <person name="Barry K."/>
            <person name="Miller A.N."/>
            <person name="Grigoriev I.V."/>
            <person name="Debuchy R."/>
            <person name="Gladieux P."/>
            <person name="Hiltunen Thoren M."/>
            <person name="Johannesson H."/>
        </authorList>
    </citation>
    <scope>NUCLEOTIDE SEQUENCE</scope>
    <source>
        <strain evidence="12">CBS 538.74</strain>
    </source>
</reference>
<dbReference type="GO" id="GO:0046872">
    <property type="term" value="F:metal ion binding"/>
    <property type="evidence" value="ECO:0007669"/>
    <property type="project" value="UniProtKB-KW"/>
</dbReference>
<evidence type="ECO:0000256" key="9">
    <source>
        <dbReference type="ARBA" id="ARBA00047764"/>
    </source>
</evidence>
<dbReference type="GO" id="GO:0004000">
    <property type="term" value="F:adenosine deaminase activity"/>
    <property type="evidence" value="ECO:0007669"/>
    <property type="project" value="TreeGrafter"/>
</dbReference>
<feature type="region of interest" description="Disordered" evidence="10">
    <location>
        <begin position="1"/>
        <end position="32"/>
    </location>
</feature>
<feature type="compositionally biased region" description="Basic and acidic residues" evidence="10">
    <location>
        <begin position="11"/>
        <end position="20"/>
    </location>
</feature>
<dbReference type="GO" id="GO:0006154">
    <property type="term" value="P:adenosine catabolic process"/>
    <property type="evidence" value="ECO:0007669"/>
    <property type="project" value="TreeGrafter"/>
</dbReference>
<evidence type="ECO:0000256" key="10">
    <source>
        <dbReference type="SAM" id="MobiDB-lite"/>
    </source>
</evidence>
<keyword evidence="8" id="KW-0378">Hydrolase</keyword>
<organism evidence="12 13">
    <name type="scientific">Chaetomidium leptoderma</name>
    <dbReference type="NCBI Taxonomy" id="669021"/>
    <lineage>
        <taxon>Eukaryota</taxon>
        <taxon>Fungi</taxon>
        <taxon>Dikarya</taxon>
        <taxon>Ascomycota</taxon>
        <taxon>Pezizomycotina</taxon>
        <taxon>Sordariomycetes</taxon>
        <taxon>Sordariomycetidae</taxon>
        <taxon>Sordariales</taxon>
        <taxon>Chaetomiaceae</taxon>
        <taxon>Chaetomidium</taxon>
    </lineage>
</organism>
<dbReference type="InterPro" id="IPR032466">
    <property type="entry name" value="Metal_Hydrolase"/>
</dbReference>
<dbReference type="PANTHER" id="PTHR11409:SF37">
    <property type="entry name" value="ADENOSINE DEAMINASE DOMAIN-CONTAINING PROTEIN"/>
    <property type="match status" value="1"/>
</dbReference>
<feature type="domain" description="Adenosine deaminase" evidence="11">
    <location>
        <begin position="336"/>
        <end position="647"/>
    </location>
</feature>
<name>A0AAN6VV48_9PEZI</name>
<comment type="similarity">
    <text evidence="3">Belongs to the metallo-dependent hydrolases superfamily. Adenosine and AMP deaminases family. ADGF subfamily.</text>
</comment>
<proteinExistence type="inferred from homology"/>
<feature type="region of interest" description="Disordered" evidence="10">
    <location>
        <begin position="48"/>
        <end position="68"/>
    </location>
</feature>
<feature type="region of interest" description="Disordered" evidence="10">
    <location>
        <begin position="673"/>
        <end position="699"/>
    </location>
</feature>
<reference evidence="12" key="2">
    <citation type="submission" date="2023-05" db="EMBL/GenBank/DDBJ databases">
        <authorList>
            <consortium name="Lawrence Berkeley National Laboratory"/>
            <person name="Steindorff A."/>
            <person name="Hensen N."/>
            <person name="Bonometti L."/>
            <person name="Westerberg I."/>
            <person name="Brannstrom I.O."/>
            <person name="Guillou S."/>
            <person name="Cros-Aarteil S."/>
            <person name="Calhoun S."/>
            <person name="Haridas S."/>
            <person name="Kuo A."/>
            <person name="Mondo S."/>
            <person name="Pangilinan J."/>
            <person name="Riley R."/>
            <person name="Labutti K."/>
            <person name="Andreopoulos B."/>
            <person name="Lipzen A."/>
            <person name="Chen C."/>
            <person name="Yanf M."/>
            <person name="Daum C."/>
            <person name="Ng V."/>
            <person name="Clum A."/>
            <person name="Ohm R."/>
            <person name="Martin F."/>
            <person name="Silar P."/>
            <person name="Natvig D."/>
            <person name="Lalanne C."/>
            <person name="Gautier V."/>
            <person name="Ament-Velasquez S.L."/>
            <person name="Kruys A."/>
            <person name="Hutchinson M.I."/>
            <person name="Powell A.J."/>
            <person name="Barry K."/>
            <person name="Miller A.N."/>
            <person name="Grigoriev I.V."/>
            <person name="Debuchy R."/>
            <person name="Gladieux P."/>
            <person name="Thoren M.H."/>
            <person name="Johannesson H."/>
        </authorList>
    </citation>
    <scope>NUCLEOTIDE SEQUENCE</scope>
    <source>
        <strain evidence="12">CBS 538.74</strain>
    </source>
</reference>
<evidence type="ECO:0000256" key="1">
    <source>
        <dbReference type="ARBA" id="ARBA00001947"/>
    </source>
</evidence>
<evidence type="ECO:0000256" key="7">
    <source>
        <dbReference type="ARBA" id="ARBA00022729"/>
    </source>
</evidence>
<dbReference type="FunFam" id="3.20.20.140:FF:000017">
    <property type="entry name" value="Adenosine deaminase 2"/>
    <property type="match status" value="1"/>
</dbReference>
<comment type="cofactor">
    <cofactor evidence="1">
        <name>Zn(2+)</name>
        <dbReference type="ChEBI" id="CHEBI:29105"/>
    </cofactor>
</comment>
<gene>
    <name evidence="12" type="ORF">C8A00DRAFT_30047</name>
</gene>
<comment type="catalytic activity">
    <reaction evidence="9">
        <text>adenosine + H2O + H(+) = inosine + NH4(+)</text>
        <dbReference type="Rhea" id="RHEA:24408"/>
        <dbReference type="ChEBI" id="CHEBI:15377"/>
        <dbReference type="ChEBI" id="CHEBI:15378"/>
        <dbReference type="ChEBI" id="CHEBI:16335"/>
        <dbReference type="ChEBI" id="CHEBI:17596"/>
        <dbReference type="ChEBI" id="CHEBI:28938"/>
        <dbReference type="EC" id="3.5.4.4"/>
    </reaction>
</comment>
<keyword evidence="7" id="KW-0732">Signal</keyword>
<comment type="caution">
    <text evidence="12">The sequence shown here is derived from an EMBL/GenBank/DDBJ whole genome shotgun (WGS) entry which is preliminary data.</text>
</comment>
<evidence type="ECO:0000259" key="11">
    <source>
        <dbReference type="Pfam" id="PF00962"/>
    </source>
</evidence>
<comment type="subcellular location">
    <subcellularLocation>
        <location evidence="2">Secreted</location>
    </subcellularLocation>
</comment>
<dbReference type="GO" id="GO:0046103">
    <property type="term" value="P:inosine biosynthetic process"/>
    <property type="evidence" value="ECO:0007669"/>
    <property type="project" value="TreeGrafter"/>
</dbReference>
<accession>A0AAN6VV48</accession>
<dbReference type="GO" id="GO:0005576">
    <property type="term" value="C:extracellular region"/>
    <property type="evidence" value="ECO:0007669"/>
    <property type="project" value="UniProtKB-SubCell"/>
</dbReference>
<protein>
    <recommendedName>
        <fullName evidence="4">adenosine deaminase</fullName>
        <ecNumber evidence="4">3.5.4.4</ecNumber>
    </recommendedName>
</protein>
<dbReference type="PANTHER" id="PTHR11409">
    <property type="entry name" value="ADENOSINE DEAMINASE"/>
    <property type="match status" value="1"/>
</dbReference>
<sequence>MGISSSVDSPEPDRHAEKTSQEAQQALSDTVKTTRRRRLVDLIANPFRSSPLQKADQPGKKAVAAGGDAVRGPDHVAAKRLKQEHVDPPAIDNVLEVPEALLCELRGILQKSHVSEGGAPFEISKELEGKLAAYSEGKVKEYDGLRQEGTSYEGSLGFESACTDNAKPIEIQANQVLQQLKKNDIARFYETAPKKRGYRGQEHPRFYGDHFLSNADLIEQTQLFALCRAMPKGAHLHTHFNANLLPGVLLSIAKDMKRMFIWSNIPLDRDEAFDLCRIQFSIMSKTAVEEKGTGNPFDGNYEGGTVMQFQQFRKAYPGGQEAVDSWLQSKLVFQEEEAHNLFQTPEGAWEKFNARTQMMKGLFNYETAYRRYTRQCLEEFIADNIQYAEIRPNFMSSNQVWKDDGSSRIDNVGIMNLIIGEYEAFQKDHRHQVLKGLKVIYCTPRSFSEKQVGDALMQCFQFKMDKRFSSYIAGFDLVGEEGKGKPLKDFREQFLQFQALCKAANQEIPFLFHCGETLDMGTDTDGNLMDALLLGAKRIGHGFALPRHPYVMDKMKQRNVCIEVCPISNEILGLTPRMSGHSVYNLLANNVPCTISTDNGTLFRSRLSHDFYQVMAGKSDMTLHGLRQLVEWSIQHSCMEPELMQEVRSSWEEMWDQFCERIVSGEFTIKDDDDAGGKMEAEDGGHVTVNRPAGGLSAV</sequence>
<evidence type="ECO:0000256" key="5">
    <source>
        <dbReference type="ARBA" id="ARBA00022525"/>
    </source>
</evidence>
<evidence type="ECO:0000256" key="6">
    <source>
        <dbReference type="ARBA" id="ARBA00022723"/>
    </source>
</evidence>